<sequence length="391" mass="40308">MNSIRLTRGALFLAAAALAPLAQAQAATCGTAGAKPLTVGTVARVEPGPARNFTLELGVREGVIVDIASLAAKATAGDDEDEHDHGDAAATPVVQTIRLCDAKGNVLAPQPGEVFVKGGSLTNTEDGQRLRFYATAAGTYLVSVAASGDAREILVRRREGGTIAQPVVSASLGRAQKGITSSGTPMVFSFSGSAGQWVELKSTSEKDTLLRLAAPDREGNYAVVAENDDSDGLNPVIRRKLPSTGTYYVQVDSLSDEPGEFELSLEPTTAPKPPPPPIALRAGAAVSGKLADGDAVVVYALPVVAGKSYRLELTAEYDGVVAIGVPNPVEPEDGGSSADAGFTEIKSQDSGTTGTEKLNFTARGNGQVLVRIKSFGIGETDGSFTLKAVDL</sequence>
<organism evidence="4 5">
    <name type="scientific">Novosphingobium anseongense</name>
    <dbReference type="NCBI Taxonomy" id="3133436"/>
    <lineage>
        <taxon>Bacteria</taxon>
        <taxon>Pseudomonadati</taxon>
        <taxon>Pseudomonadota</taxon>
        <taxon>Alphaproteobacteria</taxon>
        <taxon>Sphingomonadales</taxon>
        <taxon>Sphingomonadaceae</taxon>
        <taxon>Novosphingobium</taxon>
    </lineage>
</organism>
<keyword evidence="2" id="KW-0732">Signal</keyword>
<dbReference type="EMBL" id="JBBHJZ010000001">
    <property type="protein sequence ID" value="MEJ5975230.1"/>
    <property type="molecule type" value="Genomic_DNA"/>
</dbReference>
<feature type="region of interest" description="Disordered" evidence="1">
    <location>
        <begin position="331"/>
        <end position="358"/>
    </location>
</feature>
<dbReference type="Proteomes" id="UP001361239">
    <property type="component" value="Unassembled WGS sequence"/>
</dbReference>
<proteinExistence type="predicted"/>
<accession>A0ABU8RQ92</accession>
<dbReference type="Pfam" id="PF04151">
    <property type="entry name" value="PPC"/>
    <property type="match status" value="1"/>
</dbReference>
<dbReference type="InterPro" id="IPR007280">
    <property type="entry name" value="Peptidase_C_arc/bac"/>
</dbReference>
<feature type="domain" description="Peptidase C-terminal archaeal/bacterial" evidence="3">
    <location>
        <begin position="187"/>
        <end position="253"/>
    </location>
</feature>
<protein>
    <submittedName>
        <fullName evidence="4">PPC domain-containing protein</fullName>
    </submittedName>
</protein>
<feature type="signal peptide" evidence="2">
    <location>
        <begin position="1"/>
        <end position="26"/>
    </location>
</feature>
<evidence type="ECO:0000259" key="3">
    <source>
        <dbReference type="Pfam" id="PF04151"/>
    </source>
</evidence>
<evidence type="ECO:0000313" key="4">
    <source>
        <dbReference type="EMBL" id="MEJ5975230.1"/>
    </source>
</evidence>
<dbReference type="Gene3D" id="2.60.120.380">
    <property type="match status" value="1"/>
</dbReference>
<feature type="chain" id="PRO_5047103117" evidence="2">
    <location>
        <begin position="27"/>
        <end position="391"/>
    </location>
</feature>
<gene>
    <name evidence="4" type="ORF">WG901_01175</name>
</gene>
<dbReference type="RefSeq" id="WP_339585195.1">
    <property type="nucleotide sequence ID" value="NZ_JBBHJZ010000001.1"/>
</dbReference>
<name>A0ABU8RQ92_9SPHN</name>
<evidence type="ECO:0000256" key="2">
    <source>
        <dbReference type="SAM" id="SignalP"/>
    </source>
</evidence>
<evidence type="ECO:0000313" key="5">
    <source>
        <dbReference type="Proteomes" id="UP001361239"/>
    </source>
</evidence>
<keyword evidence="5" id="KW-1185">Reference proteome</keyword>
<reference evidence="4 5" key="1">
    <citation type="submission" date="2024-03" db="EMBL/GenBank/DDBJ databases">
        <authorList>
            <person name="Jo J.-H."/>
        </authorList>
    </citation>
    <scope>NUCLEOTIDE SEQUENCE [LARGE SCALE GENOMIC DNA]</scope>
    <source>
        <strain evidence="4 5">PS1R-30</strain>
    </source>
</reference>
<comment type="caution">
    <text evidence="4">The sequence shown here is derived from an EMBL/GenBank/DDBJ whole genome shotgun (WGS) entry which is preliminary data.</text>
</comment>
<feature type="compositionally biased region" description="Polar residues" evidence="1">
    <location>
        <begin position="348"/>
        <end position="358"/>
    </location>
</feature>
<evidence type="ECO:0000256" key="1">
    <source>
        <dbReference type="SAM" id="MobiDB-lite"/>
    </source>
</evidence>